<dbReference type="PANTHER" id="PTHR45287:SF4">
    <property type="entry name" value="OS03G0691500 PROTEIN"/>
    <property type="match status" value="1"/>
</dbReference>
<sequence length="2406" mass="275925">MRCVRHRRLAPSVSLDALELWRSSSRHMHHGGRDRQLCLFFSGTLNLYPISQFVSRLSKSMGKGQPLEMDKRERTGEGSLSFTPPVHPPSSFLIVHEMKMLPSNDISPQMSLHAMRTPVFSVSQNNVTPAPDSHRRNSSLENLLAHLDSSKQALEHEVQQLLEENILSKSAKKDNHWQIERARILSDLNAANTSKIRKEEQIHELEKELGVFKVTLEHVQRQCEKAEQAVDKSAIERANLQAEIEHHHSAIQDLEKNCKSKQDMLEQQQQRLAELEYQFEELENKYSRASQELSEKTEQLILMRDEYEKICAAHAKMQIQQMLEMQQVHNTMEICQSKCEQQEVILQDREIELATFGTQVKKLEARCLAAEADANVKAALLSQMQSELDTLATGTISLEAQVDDFKAQAGVLKTTLTIVEKALAHEKSSKVKVESTLAEYKHRERHLLQVDKAHRNLQQEAKWRNEQFQSLEEAHSKLRKQFHEAQCQWESEKTDMFKAIDLLQDNLQSKERLAQENRTQLQILHQALAHEESQRKLLALQSTQTQAGKENVAIEFEAAQSGIETLRASTTKEIASLRETLSSKNMQIKEMQLKHVQIEQECDNLRRTEVQFQTYKRDHEELQQALQDEQIWVHKKANGFSVERTKGEKKHLSQEEMDSLLKSLAAAEASIASKDAQLIEIEIELDCRKASIEDLEYKHLKLEQELERVLLLLDDTEKHRAKSESQTTNLELQLAQASLFVGDVKTDKSSFQSEGLQQITHSNKSEKMELRKADSNLLGHESSNKPSWYTKKEKPLQQLEEQIPEKAHNLEKHQSLIFNLDSSLSSCRTPLLVQSLRAQEANKKLVAERLEIEKLKKRAHLLDRSLITEVATRDVSIEQLRGDLHELKVLYRGVAEAANIQTLKIASMEERLQDQQESQDTMEERLHAVTGELNETAEIVEKATYGINCLHAELRNVQEEADSSKGESVKRLETLEKRVPVLNKELNKVNQQLEDMIAERDMLVRDVHAKELDILELKKDNEKLTIVRGLLEDAGKDLHERELQLIREVESNSSTVQKLGMSLEVAEESLASAYAQLNDLHSKLRHAEKLCAQLQINKEAVQKLKEKLSKAEANVQEMEEKLIASEWTVQQLASEISKVKLCLSQKEREAALLQNQFSDLISQQRRKESEMLEMKCNLEKVLNTNLTKEAEVCTLTRRVQDMENERAEWKTLEAEQAIELNVIRTALAETQTALAVTESAVDRGVELHRVTEGALEILKLQLTDEKKRNAACQCEMENLRENLNRTKEEASIQLAELKEKQQQLEQSQDHCHKASYAMTDLQSQLMSMQTHLENSERKMEKGAADLVQYKENCSDLLDLIEKQHQALKDMEAELELVQLEAMNPLQKEFDVAMGTFAAEDVSEVKKLKLESRITDLEAEVEEQKVQAALNANARKLEREQLQDSNKSLQAMVRTLQAELKGWKEKAESLADKNSDVVVLQSELVVWRQRAHEGRALILELQQSMHEVEPVMLEWKENIASITDEGRKMREEMHFSLKDLNRELEATKVEVAAWEERSALVAEEAIFFNADLESSIKEFKAEVEVWKGRALSAMTEGKAKQEQLEHSIEDLRSELETWKGNANTASSEGQTMMQRVSELEYSLQALQKCVEAEKAEVMEWKERAEAAVQETTVMKGELDKCIRNLQAELEGWKNRGAMAAGQCLVLRKKNEDAAKQLKVLQAELLDGKKLVAEAEEETRFVKSEHSTLQSWVKVLQSEDRALRTEIVQWKEKATSEKLELECCIRSLQGELEGWKQRAQEEEGMKDHLEDMIQSLQVEVDCWKLKAVSAEDEGASVKLDLLDTLEKLEGQLEEWSEEEIFTHREGRRKKGDLAVPLKALHWWGEDIASSTVENCTMEECDSLTRDLEGELEDWKERAVFAEEKEKCLRKQFHSTVENLQMEVDARQKIATCIAEDRKIVQLELEKQLKDLQVESLQVKDTAITQGGDMAKEFEAAMVEMQAELDASKRQVADSAVDGELLRTAFDDAMKTVQKESAVWEEKLASANEQLRSVKTQLTDCMQALQSEVVMCRERIESIIQEGSSEKQELQDRINELQMDLREWKERAESLEHQLKDSHTKSQTESQEWRERSVAIAQETVSLQTELQSTMDIVIELRTQLDTYKENKFSQEKLNEELQRNLLLVSEEAEVRKEKLLQVLSDLENTQTHQNELQRKLHLAHQHMVEDERFTYNMSTMEKEVAVMAVNRGSEERVEFPWLLSSESSKHEHVSKGDAEGNQAITVTGDDEMTCKAGKFGSIREQRQYLELCTSFMRQNKDHLPKQWKGMEVCGPVQVEKAFFQVLEENPTQNWCRKRSAKSGVLAEVDGNLPLVSSIERFPSADEHLCSPFLISSQSQTPQRSRCTFDTTS</sequence>
<feature type="coiled-coil region" evidence="1">
    <location>
        <begin position="1895"/>
        <end position="1929"/>
    </location>
</feature>
<evidence type="ECO:0000313" key="3">
    <source>
        <dbReference type="EMBL" id="CAK9883393.1"/>
    </source>
</evidence>
<evidence type="ECO:0000256" key="2">
    <source>
        <dbReference type="SAM" id="MobiDB-lite"/>
    </source>
</evidence>
<feature type="coiled-coil region" evidence="1">
    <location>
        <begin position="2158"/>
        <end position="2203"/>
    </location>
</feature>
<protein>
    <submittedName>
        <fullName evidence="3">Uncharacterized protein</fullName>
    </submittedName>
</protein>
<feature type="coiled-coil region" evidence="1">
    <location>
        <begin position="1783"/>
        <end position="1856"/>
    </location>
</feature>
<dbReference type="PANTHER" id="PTHR45287">
    <property type="entry name" value="OS03G0691500 PROTEIN"/>
    <property type="match status" value="1"/>
</dbReference>
<feature type="coiled-coil region" evidence="1">
    <location>
        <begin position="1063"/>
        <end position="1163"/>
    </location>
</feature>
<keyword evidence="1" id="KW-0175">Coiled coil</keyword>
<accession>A0ABP1C3F4</accession>
<feature type="coiled-coil region" evidence="1">
    <location>
        <begin position="1536"/>
        <end position="1736"/>
    </location>
</feature>
<dbReference type="EMBL" id="OZ023710">
    <property type="protein sequence ID" value="CAK9883393.1"/>
    <property type="molecule type" value="Genomic_DNA"/>
</dbReference>
<dbReference type="InterPro" id="IPR040262">
    <property type="entry name" value="At4g38062-like"/>
</dbReference>
<feature type="coiled-coil region" evidence="1">
    <location>
        <begin position="574"/>
        <end position="625"/>
    </location>
</feature>
<evidence type="ECO:0000256" key="1">
    <source>
        <dbReference type="SAM" id="Coils"/>
    </source>
</evidence>
<feature type="coiled-coil region" evidence="1">
    <location>
        <begin position="905"/>
        <end position="1006"/>
    </location>
</feature>
<reference evidence="3" key="1">
    <citation type="submission" date="2024-03" db="EMBL/GenBank/DDBJ databases">
        <authorList>
            <consortium name="ELIXIR-Norway"/>
            <consortium name="Elixir Norway"/>
        </authorList>
    </citation>
    <scope>NUCLEOTIDE SEQUENCE</scope>
</reference>
<feature type="coiled-coil region" evidence="1">
    <location>
        <begin position="1406"/>
        <end position="1472"/>
    </location>
</feature>
<keyword evidence="4" id="KW-1185">Reference proteome</keyword>
<feature type="coiled-coil region" evidence="1">
    <location>
        <begin position="468"/>
        <end position="520"/>
    </location>
</feature>
<feature type="region of interest" description="Disordered" evidence="2">
    <location>
        <begin position="61"/>
        <end position="83"/>
    </location>
</feature>
<feature type="coiled-coil region" evidence="1">
    <location>
        <begin position="1988"/>
        <end position="2118"/>
    </location>
</feature>
<feature type="coiled-coil region" evidence="1">
    <location>
        <begin position="1262"/>
        <end position="1380"/>
    </location>
</feature>
<feature type="coiled-coil region" evidence="1">
    <location>
        <begin position="796"/>
        <end position="858"/>
    </location>
</feature>
<evidence type="ECO:0000313" key="4">
    <source>
        <dbReference type="Proteomes" id="UP001497522"/>
    </source>
</evidence>
<proteinExistence type="predicted"/>
<feature type="coiled-coil region" evidence="1">
    <location>
        <begin position="137"/>
        <end position="164"/>
    </location>
</feature>
<feature type="coiled-coil region" evidence="1">
    <location>
        <begin position="188"/>
        <end position="299"/>
    </location>
</feature>
<name>A0ABP1C3F4_9BRYO</name>
<gene>
    <name evidence="3" type="ORF">CSSPJE1EN2_LOCUS24644</name>
</gene>
<dbReference type="Proteomes" id="UP001497522">
    <property type="component" value="Chromosome 9"/>
</dbReference>
<organism evidence="3 4">
    <name type="scientific">Sphagnum jensenii</name>
    <dbReference type="NCBI Taxonomy" id="128206"/>
    <lineage>
        <taxon>Eukaryota</taxon>
        <taxon>Viridiplantae</taxon>
        <taxon>Streptophyta</taxon>
        <taxon>Embryophyta</taxon>
        <taxon>Bryophyta</taxon>
        <taxon>Sphagnophytina</taxon>
        <taxon>Sphagnopsida</taxon>
        <taxon>Sphagnales</taxon>
        <taxon>Sphagnaceae</taxon>
        <taxon>Sphagnum</taxon>
    </lineage>
</organism>